<gene>
    <name evidence="1" type="ORF">K505DRAFT_336937</name>
</gene>
<keyword evidence="2" id="KW-1185">Reference proteome</keyword>
<evidence type="ECO:0000313" key="2">
    <source>
        <dbReference type="Proteomes" id="UP000799757"/>
    </source>
</evidence>
<sequence>MATQHKYGTESLDAWVAEDNLSCSRIMSGINESLDSYYLDPEEASALRKNFESLPMDESGTRRLTENALLKLLQRNPAFRSSPMGTQAGTIIYESLVYLASAPFEAPPESSNKGLTYDELARTLIPVRRDPGSTSVQENAFHLRDLSIARLRFKTLVKMLLALHLEVGTGCGGLLRNAECGFERAAASITAAFARDPNIGITWPMFDFALKNVAVSSLEESIKYALSSPSPLLPRSTPSSESIHMDFFKLATEVHYLPSHLPTALTSINTFKQIKDSVISGVDEQGTQYMFGAFIPTPSLDAQAIQDREHPH</sequence>
<reference evidence="1" key="1">
    <citation type="journal article" date="2020" name="Stud. Mycol.">
        <title>101 Dothideomycetes genomes: a test case for predicting lifestyles and emergence of pathogens.</title>
        <authorList>
            <person name="Haridas S."/>
            <person name="Albert R."/>
            <person name="Binder M."/>
            <person name="Bloem J."/>
            <person name="Labutti K."/>
            <person name="Salamov A."/>
            <person name="Andreopoulos B."/>
            <person name="Baker S."/>
            <person name="Barry K."/>
            <person name="Bills G."/>
            <person name="Bluhm B."/>
            <person name="Cannon C."/>
            <person name="Castanera R."/>
            <person name="Culley D."/>
            <person name="Daum C."/>
            <person name="Ezra D."/>
            <person name="Gonzalez J."/>
            <person name="Henrissat B."/>
            <person name="Kuo A."/>
            <person name="Liang C."/>
            <person name="Lipzen A."/>
            <person name="Lutzoni F."/>
            <person name="Magnuson J."/>
            <person name="Mondo S."/>
            <person name="Nolan M."/>
            <person name="Ohm R."/>
            <person name="Pangilinan J."/>
            <person name="Park H.-J."/>
            <person name="Ramirez L."/>
            <person name="Alfaro M."/>
            <person name="Sun H."/>
            <person name="Tritt A."/>
            <person name="Yoshinaga Y."/>
            <person name="Zwiers L.-H."/>
            <person name="Turgeon B."/>
            <person name="Goodwin S."/>
            <person name="Spatafora J."/>
            <person name="Crous P."/>
            <person name="Grigoriev I."/>
        </authorList>
    </citation>
    <scope>NUCLEOTIDE SEQUENCE</scope>
    <source>
        <strain evidence="1">CBS 109.77</strain>
    </source>
</reference>
<name>A0A6A6XDA7_9PLEO</name>
<dbReference type="Proteomes" id="UP000799757">
    <property type="component" value="Unassembled WGS sequence"/>
</dbReference>
<organism evidence="1 2">
    <name type="scientific">Melanomma pulvis-pyrius CBS 109.77</name>
    <dbReference type="NCBI Taxonomy" id="1314802"/>
    <lineage>
        <taxon>Eukaryota</taxon>
        <taxon>Fungi</taxon>
        <taxon>Dikarya</taxon>
        <taxon>Ascomycota</taxon>
        <taxon>Pezizomycotina</taxon>
        <taxon>Dothideomycetes</taxon>
        <taxon>Pleosporomycetidae</taxon>
        <taxon>Pleosporales</taxon>
        <taxon>Melanommataceae</taxon>
        <taxon>Melanomma</taxon>
    </lineage>
</organism>
<protein>
    <submittedName>
        <fullName evidence="1">Uncharacterized protein</fullName>
    </submittedName>
</protein>
<evidence type="ECO:0000313" key="1">
    <source>
        <dbReference type="EMBL" id="KAF2794436.1"/>
    </source>
</evidence>
<proteinExistence type="predicted"/>
<dbReference type="OrthoDB" id="5377405at2759"/>
<dbReference type="AlphaFoldDB" id="A0A6A6XDA7"/>
<accession>A0A6A6XDA7</accession>
<dbReference type="EMBL" id="MU001891">
    <property type="protein sequence ID" value="KAF2794436.1"/>
    <property type="molecule type" value="Genomic_DNA"/>
</dbReference>